<dbReference type="HOGENOM" id="CLU_010194_44_4_1"/>
<dbReference type="KEGG" id="ela:UCREL1_8626"/>
<dbReference type="eggNOG" id="KOG1208">
    <property type="taxonomic scope" value="Eukaryota"/>
</dbReference>
<dbReference type="InterPro" id="IPR002347">
    <property type="entry name" value="SDR_fam"/>
</dbReference>
<evidence type="ECO:0000313" key="3">
    <source>
        <dbReference type="Proteomes" id="UP000012174"/>
    </source>
</evidence>
<reference evidence="3" key="1">
    <citation type="journal article" date="2013" name="Genome Announc.">
        <title>Draft genome sequence of the grapevine dieback fungus Eutypa lata UCR-EL1.</title>
        <authorList>
            <person name="Blanco-Ulate B."/>
            <person name="Rolshausen P.E."/>
            <person name="Cantu D."/>
        </authorList>
    </citation>
    <scope>NUCLEOTIDE SEQUENCE [LARGE SCALE GENOMIC DNA]</scope>
    <source>
        <strain evidence="3">UCR-EL1</strain>
    </source>
</reference>
<dbReference type="OrthoDB" id="191139at2759"/>
<dbReference type="Gene3D" id="3.40.50.720">
    <property type="entry name" value="NAD(P)-binding Rossmann-like Domain"/>
    <property type="match status" value="1"/>
</dbReference>
<accession>M7T3J4</accession>
<dbReference type="PANTHER" id="PTHR43157">
    <property type="entry name" value="PHOSPHATIDYLINOSITOL-GLYCAN BIOSYNTHESIS CLASS F PROTEIN-RELATED"/>
    <property type="match status" value="1"/>
</dbReference>
<name>M7T3J4_EUTLA</name>
<dbReference type="OMA" id="VEFRTHP"/>
<evidence type="ECO:0000313" key="2">
    <source>
        <dbReference type="EMBL" id="EMR64411.1"/>
    </source>
</evidence>
<keyword evidence="3" id="KW-1185">Reference proteome</keyword>
<dbReference type="GO" id="GO:0016491">
    <property type="term" value="F:oxidoreductase activity"/>
    <property type="evidence" value="ECO:0007669"/>
    <property type="project" value="UniProtKB-KW"/>
</dbReference>
<dbReference type="SUPFAM" id="SSF51735">
    <property type="entry name" value="NAD(P)-binding Rossmann-fold domains"/>
    <property type="match status" value="1"/>
</dbReference>
<proteinExistence type="predicted"/>
<keyword evidence="1" id="KW-0560">Oxidoreductase</keyword>
<evidence type="ECO:0000256" key="1">
    <source>
        <dbReference type="ARBA" id="ARBA00023002"/>
    </source>
</evidence>
<gene>
    <name evidence="2" type="ORF">UCREL1_8626</name>
</gene>
<dbReference type="Pfam" id="PF00106">
    <property type="entry name" value="adh_short"/>
    <property type="match status" value="1"/>
</dbReference>
<dbReference type="InterPro" id="IPR036291">
    <property type="entry name" value="NAD(P)-bd_dom_sf"/>
</dbReference>
<dbReference type="PANTHER" id="PTHR43157:SF31">
    <property type="entry name" value="PHOSPHATIDYLINOSITOL-GLYCAN BIOSYNTHESIS CLASS F PROTEIN"/>
    <property type="match status" value="1"/>
</dbReference>
<dbReference type="EMBL" id="KB707080">
    <property type="protein sequence ID" value="EMR64411.1"/>
    <property type="molecule type" value="Genomic_DNA"/>
</dbReference>
<dbReference type="Proteomes" id="UP000012174">
    <property type="component" value="Unassembled WGS sequence"/>
</dbReference>
<dbReference type="STRING" id="1287681.M7T3J4"/>
<sequence length="348" mass="37593">MAAYPNPSNISPAKEAGQVDFLRRQFRVSPPAVTSADVDLKGKTAIITGGNSGLGFHSGAELLGLGLSRLIITARDEAKGKAAMKALSDKKPSGTSVEVWPLNLSDYDSITSFVERVKTLDHLDIFIQNAAAFAVEFRTHPSTQHEEVIQVNYLSNALLCILLLPVIAANKAKTAPTRIVWVNSETAAWAKFKEKNSSTSLLASLDKKPSSFDFIERYSTSKLLCQLFIVELTKRVPPSVAVITLVNPGFCWGSGLHHETNGISGGILAATKRLVGRSSPIGARTLTDAAVKHGEEVHGQYLGDCRLKPMAPLIYKPEGAKIAKKLWEETMIELAPFKASEVLAEVTS</sequence>
<protein>
    <submittedName>
        <fullName evidence="2">Putative short-chain dehydrogenase reductase family protein</fullName>
    </submittedName>
</protein>
<dbReference type="AlphaFoldDB" id="M7T3J4"/>
<organism evidence="2 3">
    <name type="scientific">Eutypa lata (strain UCR-EL1)</name>
    <name type="common">Grapevine dieback disease fungus</name>
    <name type="synonym">Eutypa armeniacae</name>
    <dbReference type="NCBI Taxonomy" id="1287681"/>
    <lineage>
        <taxon>Eukaryota</taxon>
        <taxon>Fungi</taxon>
        <taxon>Dikarya</taxon>
        <taxon>Ascomycota</taxon>
        <taxon>Pezizomycotina</taxon>
        <taxon>Sordariomycetes</taxon>
        <taxon>Xylariomycetidae</taxon>
        <taxon>Xylariales</taxon>
        <taxon>Diatrypaceae</taxon>
        <taxon>Eutypa</taxon>
    </lineage>
</organism>